<name>B8GSK2_THISH</name>
<reference evidence="1 2" key="1">
    <citation type="journal article" date="2011" name="Stand. Genomic Sci.">
        <title>Complete genome sequence of 'Thioalkalivibrio sulfidophilus' HL-EbGr7.</title>
        <authorList>
            <person name="Muyzer G."/>
            <person name="Sorokin D.Y."/>
            <person name="Mavromatis K."/>
            <person name="Lapidus A."/>
            <person name="Clum A."/>
            <person name="Ivanova N."/>
            <person name="Pati A."/>
            <person name="d'Haeseleer P."/>
            <person name="Woyke T."/>
            <person name="Kyrpides N.C."/>
        </authorList>
    </citation>
    <scope>NUCLEOTIDE SEQUENCE [LARGE SCALE GENOMIC DNA]</scope>
    <source>
        <strain evidence="1 2">HL-EbGR7</strain>
    </source>
</reference>
<organism evidence="1 2">
    <name type="scientific">Thioalkalivibrio sulfidiphilus (strain HL-EbGR7)</name>
    <dbReference type="NCBI Taxonomy" id="396588"/>
    <lineage>
        <taxon>Bacteria</taxon>
        <taxon>Pseudomonadati</taxon>
        <taxon>Pseudomonadota</taxon>
        <taxon>Gammaproteobacteria</taxon>
        <taxon>Chromatiales</taxon>
        <taxon>Ectothiorhodospiraceae</taxon>
        <taxon>Thioalkalivibrio</taxon>
    </lineage>
</organism>
<keyword evidence="2" id="KW-1185">Reference proteome</keyword>
<dbReference type="EMBL" id="CP001339">
    <property type="protein sequence ID" value="ACL72906.1"/>
    <property type="molecule type" value="Genomic_DNA"/>
</dbReference>
<protein>
    <submittedName>
        <fullName evidence="1">Uncharacterized protein</fullName>
    </submittedName>
</protein>
<dbReference type="AlphaFoldDB" id="B8GSK2"/>
<dbReference type="Proteomes" id="UP000002383">
    <property type="component" value="Chromosome"/>
</dbReference>
<evidence type="ECO:0000313" key="1">
    <source>
        <dbReference type="EMBL" id="ACL72906.1"/>
    </source>
</evidence>
<evidence type="ECO:0000313" key="2">
    <source>
        <dbReference type="Proteomes" id="UP000002383"/>
    </source>
</evidence>
<accession>B8GSK2</accession>
<proteinExistence type="predicted"/>
<dbReference type="KEGG" id="tgr:Tgr7_1825"/>
<sequence length="35" mass="4073">MRAEQFIRTFPKRRRAAYLGTLRHSLTVRSPLDAG</sequence>
<gene>
    <name evidence="1" type="ordered locus">Tgr7_1825</name>
</gene>
<dbReference type="HOGENOM" id="CLU_3367930_0_0_6"/>